<dbReference type="RefSeq" id="WP_374838441.1">
    <property type="nucleotide sequence ID" value="NZ_JBHEEW010000007.1"/>
</dbReference>
<comment type="caution">
    <text evidence="4">The sequence shown here is derived from an EMBL/GenBank/DDBJ whole genome shotgun (WGS) entry which is preliminary data.</text>
</comment>
<dbReference type="EMBL" id="JBHTNF010000005">
    <property type="protein sequence ID" value="MFD1328272.1"/>
    <property type="molecule type" value="Genomic_DNA"/>
</dbReference>
<dbReference type="Proteomes" id="UP001597173">
    <property type="component" value="Unassembled WGS sequence"/>
</dbReference>
<evidence type="ECO:0000313" key="5">
    <source>
        <dbReference type="Proteomes" id="UP001597173"/>
    </source>
</evidence>
<keyword evidence="1 2" id="KW-0238">DNA-binding</keyword>
<dbReference type="InterPro" id="IPR001867">
    <property type="entry name" value="OmpR/PhoB-type_DNA-bd"/>
</dbReference>
<proteinExistence type="predicted"/>
<accession>A0ABW3YWG0</accession>
<protein>
    <submittedName>
        <fullName evidence="4">Helix-turn-helix domain-containing protein</fullName>
    </submittedName>
</protein>
<name>A0ABW3YWG0_MYCRA</name>
<feature type="DNA-binding region" description="OmpR/PhoB-type" evidence="2">
    <location>
        <begin position="3"/>
        <end position="110"/>
    </location>
</feature>
<evidence type="ECO:0000259" key="3">
    <source>
        <dbReference type="PROSITE" id="PS51755"/>
    </source>
</evidence>
<dbReference type="InterPro" id="IPR016032">
    <property type="entry name" value="Sig_transdc_resp-reg_C-effctor"/>
</dbReference>
<dbReference type="SMART" id="SM00862">
    <property type="entry name" value="Trans_reg_C"/>
    <property type="match status" value="1"/>
</dbReference>
<reference evidence="5" key="1">
    <citation type="journal article" date="2019" name="Int. J. Syst. Evol. Microbiol.">
        <title>The Global Catalogue of Microorganisms (GCM) 10K type strain sequencing project: providing services to taxonomists for standard genome sequencing and annotation.</title>
        <authorList>
            <consortium name="The Broad Institute Genomics Platform"/>
            <consortium name="The Broad Institute Genome Sequencing Center for Infectious Disease"/>
            <person name="Wu L."/>
            <person name="Ma J."/>
        </authorList>
    </citation>
    <scope>NUCLEOTIDE SEQUENCE [LARGE SCALE GENOMIC DNA]</scope>
    <source>
        <strain evidence="5">CCUG 55609</strain>
    </source>
</reference>
<feature type="domain" description="OmpR/PhoB-type" evidence="3">
    <location>
        <begin position="3"/>
        <end position="110"/>
    </location>
</feature>
<dbReference type="Gene3D" id="1.10.10.10">
    <property type="entry name" value="Winged helix-like DNA-binding domain superfamily/Winged helix DNA-binding domain"/>
    <property type="match status" value="1"/>
</dbReference>
<evidence type="ECO:0000256" key="2">
    <source>
        <dbReference type="PROSITE-ProRule" id="PRU01091"/>
    </source>
</evidence>
<dbReference type="PROSITE" id="PS51755">
    <property type="entry name" value="OMPR_PHOB"/>
    <property type="match status" value="1"/>
</dbReference>
<evidence type="ECO:0000256" key="1">
    <source>
        <dbReference type="ARBA" id="ARBA00023125"/>
    </source>
</evidence>
<evidence type="ECO:0000313" key="4">
    <source>
        <dbReference type="EMBL" id="MFD1328272.1"/>
    </source>
</evidence>
<dbReference type="SUPFAM" id="SSF46894">
    <property type="entry name" value="C-terminal effector domain of the bipartite response regulators"/>
    <property type="match status" value="1"/>
</dbReference>
<sequence>MTDPALERLRDEVDMLRERVRQLEAVLVPDGMQIPIEWKLTASEARVFSHIASRDMATKDSILLAMYSDRNDLPPEPKIVDVFVCKIRSKLKPFGVVIETVWGQGYRLLDRSRFCERAAA</sequence>
<keyword evidence="5" id="KW-1185">Reference proteome</keyword>
<dbReference type="Pfam" id="PF00486">
    <property type="entry name" value="Trans_reg_C"/>
    <property type="match status" value="1"/>
</dbReference>
<dbReference type="InterPro" id="IPR036388">
    <property type="entry name" value="WH-like_DNA-bd_sf"/>
</dbReference>
<organism evidence="4 5">
    <name type="scientific">Mycoplana ramosa</name>
    <name type="common">Mycoplana bullata</name>
    <dbReference type="NCBI Taxonomy" id="40837"/>
    <lineage>
        <taxon>Bacteria</taxon>
        <taxon>Pseudomonadati</taxon>
        <taxon>Pseudomonadota</taxon>
        <taxon>Alphaproteobacteria</taxon>
        <taxon>Hyphomicrobiales</taxon>
        <taxon>Rhizobiaceae</taxon>
        <taxon>Mycoplana</taxon>
    </lineage>
</organism>
<gene>
    <name evidence="4" type="ORF">ACFQ33_10255</name>
</gene>